<evidence type="ECO:0000313" key="2">
    <source>
        <dbReference type="Proteomes" id="UP000217153"/>
    </source>
</evidence>
<proteinExistence type="predicted"/>
<organism evidence="1 2">
    <name type="scientific">Candidatus Nanopelagicus limnae</name>
    <dbReference type="NCBI Taxonomy" id="1884634"/>
    <lineage>
        <taxon>Bacteria</taxon>
        <taxon>Bacillati</taxon>
        <taxon>Actinomycetota</taxon>
        <taxon>Actinomycetes</taxon>
        <taxon>Candidatus Nanopelagicales</taxon>
        <taxon>Candidatus Nanopelagicaceae</taxon>
        <taxon>Candidatus Nanopelagicus</taxon>
    </lineage>
</organism>
<reference evidence="2" key="1">
    <citation type="submission" date="2016-10" db="EMBL/GenBank/DDBJ databases">
        <title>High microdiversification within the ubiquitous acI lineage of Actinobacteria.</title>
        <authorList>
            <person name="Neuenschwander S.M."/>
            <person name="Salcher M."/>
            <person name="Ghai R."/>
            <person name="Pernthaler J."/>
        </authorList>
    </citation>
    <scope>NUCLEOTIDE SEQUENCE [LARGE SCALE GENOMIC DNA]</scope>
</reference>
<protein>
    <submittedName>
        <fullName evidence="1">Uncharacterized protein</fullName>
    </submittedName>
</protein>
<dbReference type="AlphaFoldDB" id="A0A249JWX6"/>
<gene>
    <name evidence="1" type="ORF">B1s21122_01400</name>
</gene>
<name>A0A249JWX6_9ACTN</name>
<keyword evidence="2" id="KW-1185">Reference proteome</keyword>
<dbReference type="InterPro" id="IPR027417">
    <property type="entry name" value="P-loop_NTPase"/>
</dbReference>
<dbReference type="Proteomes" id="UP000217153">
    <property type="component" value="Chromosome"/>
</dbReference>
<accession>A0A249JWX6</accession>
<sequence length="312" mass="34628">MLELGEPRLNLITAISNSDQEEKIAALLHSQGCNIIYRALNSDLLAKFLANNQLKINVIYTKNFMAPAKLKELSTKYSELRLIQLTEDLSSEELLNQLAQLTRPALLHQLARANNLIAVLGTPGSPGISTITNHLAVFKSAQVIAAVHHNLRPQSSAKVEMILASEFDKKLAVLAAGLTIIDAGSTLALTKTLSDRRMDALWLSHSLACAGNLIYVLAANDNGILYLDEFVSDFKNLVNPPPIYYVLNQQRFDRKGQSIQSKFLEVVGSFPTFQIPQDQRSIRSQADAGRPNHFWRSTTFHKQIQKIGNQLT</sequence>
<dbReference type="EMBL" id="CP016768">
    <property type="protein sequence ID" value="ASY09020.1"/>
    <property type="molecule type" value="Genomic_DNA"/>
</dbReference>
<dbReference type="Gene3D" id="3.40.50.300">
    <property type="entry name" value="P-loop containing nucleotide triphosphate hydrolases"/>
    <property type="match status" value="1"/>
</dbReference>
<dbReference type="KEGG" id="abam:B1s21122_01400"/>
<evidence type="ECO:0000313" key="1">
    <source>
        <dbReference type="EMBL" id="ASY09020.1"/>
    </source>
</evidence>
<dbReference type="RefSeq" id="WP_095680327.1">
    <property type="nucleotide sequence ID" value="NZ_CP016768.2"/>
</dbReference>
<dbReference type="OrthoDB" id="5182606at2"/>